<name>A0A0S4J2P3_BODSA</name>
<dbReference type="AlphaFoldDB" id="A0A0S4J2P3"/>
<protein>
    <submittedName>
        <fullName evidence="4">Membrane-associated protein, putative</fullName>
    </submittedName>
</protein>
<evidence type="ECO:0000256" key="2">
    <source>
        <dbReference type="SAM" id="Phobius"/>
    </source>
</evidence>
<evidence type="ECO:0000313" key="4">
    <source>
        <dbReference type="EMBL" id="CUG85216.1"/>
    </source>
</evidence>
<proteinExistence type="predicted"/>
<feature type="compositionally biased region" description="Low complexity" evidence="1">
    <location>
        <begin position="486"/>
        <end position="514"/>
    </location>
</feature>
<feature type="signal peptide" evidence="3">
    <location>
        <begin position="1"/>
        <end position="20"/>
    </location>
</feature>
<evidence type="ECO:0000256" key="3">
    <source>
        <dbReference type="SAM" id="SignalP"/>
    </source>
</evidence>
<accession>A0A0S4J2P3</accession>
<evidence type="ECO:0000313" key="5">
    <source>
        <dbReference type="Proteomes" id="UP000051952"/>
    </source>
</evidence>
<dbReference type="PROSITE" id="PS51257">
    <property type="entry name" value="PROKAR_LIPOPROTEIN"/>
    <property type="match status" value="1"/>
</dbReference>
<sequence length="640" mass="68639">MRTLLLVCSIVGWLAACVVSSNETLITTFSIYNPQYPQYTYFPSIFEGYNINDCVPDTLSVDGVLLNSSLTYDQKVRLFTSKISHACPFLQGNPFFSAVPTLHFDFTFSNSRSSLWSNETAGEPAIQCGLACNVTTSATVAAATAIILPGVPNTFQDQTLNQTRWYNSVTGQIIRSTSVIANFTRVTCNVFNSSLETGLLFPQGFDDGVCTAYIQYNTSYWENATVFAAPRNFTVLFTESLIIGQVPTNITFQLPYVSTCPVYLTEPVNVAQSSLYYVPRIFFDVSFGSTGNIVRPSGVDVALTKLQCEVVGGVAVIKGQLGVSETDHFFSWILDQGDQPATSINISSMTLVYWGASIDLNMNLIVAPSATIQVLPGFSPGNSSWTPFVDYSSATWAHNSSRCYTTTPRAADGTITTLMAGLSCSIKNRYYISLYLLNATAFCCDTWADSNSFVWPNYVQVELTRSGLGAKDVVWFVDTSGITPTMMTPAPATSSPGGTNNSNETNNTNATPTPGGVGRDDSSSSGGSGGGGTANVGAILGGTLSGVVVIVAAIVAYFYCVWKPRQDALEIEYAKNAASGATFTPLHLREMTVGLLREEEETSIDPSGVTGNQSNSSVLLGLHDAHAADNVSVEDNNVTL</sequence>
<dbReference type="EMBL" id="CYKH01001150">
    <property type="protein sequence ID" value="CUG85216.1"/>
    <property type="molecule type" value="Genomic_DNA"/>
</dbReference>
<feature type="transmembrane region" description="Helical" evidence="2">
    <location>
        <begin position="538"/>
        <end position="560"/>
    </location>
</feature>
<reference evidence="5" key="1">
    <citation type="submission" date="2015-09" db="EMBL/GenBank/DDBJ databases">
        <authorList>
            <consortium name="Pathogen Informatics"/>
        </authorList>
    </citation>
    <scope>NUCLEOTIDE SEQUENCE [LARGE SCALE GENOMIC DNA]</scope>
    <source>
        <strain evidence="5">Lake Konstanz</strain>
    </source>
</reference>
<keyword evidence="2" id="KW-0472">Membrane</keyword>
<keyword evidence="2" id="KW-0812">Transmembrane</keyword>
<feature type="chain" id="PRO_5006621813" evidence="3">
    <location>
        <begin position="21"/>
        <end position="640"/>
    </location>
</feature>
<dbReference type="Proteomes" id="UP000051952">
    <property type="component" value="Unassembled WGS sequence"/>
</dbReference>
<organism evidence="4 5">
    <name type="scientific">Bodo saltans</name>
    <name type="common">Flagellated protozoan</name>
    <dbReference type="NCBI Taxonomy" id="75058"/>
    <lineage>
        <taxon>Eukaryota</taxon>
        <taxon>Discoba</taxon>
        <taxon>Euglenozoa</taxon>
        <taxon>Kinetoplastea</taxon>
        <taxon>Metakinetoplastina</taxon>
        <taxon>Eubodonida</taxon>
        <taxon>Bodonidae</taxon>
        <taxon>Bodo</taxon>
    </lineage>
</organism>
<evidence type="ECO:0000256" key="1">
    <source>
        <dbReference type="SAM" id="MobiDB-lite"/>
    </source>
</evidence>
<feature type="region of interest" description="Disordered" evidence="1">
    <location>
        <begin position="486"/>
        <end position="530"/>
    </location>
</feature>
<keyword evidence="3" id="KW-0732">Signal</keyword>
<keyword evidence="5" id="KW-1185">Reference proteome</keyword>
<gene>
    <name evidence="4" type="ORF">BSAL_89420</name>
</gene>
<keyword evidence="2" id="KW-1133">Transmembrane helix</keyword>
<dbReference type="VEuPathDB" id="TriTrypDB:BSAL_89420"/>